<keyword evidence="7" id="KW-0540">Nuclease</keyword>
<dbReference type="GO" id="GO:0003887">
    <property type="term" value="F:DNA-directed DNA polymerase activity"/>
    <property type="evidence" value="ECO:0007669"/>
    <property type="project" value="UniProtKB-UniRule"/>
</dbReference>
<dbReference type="GO" id="GO:0006302">
    <property type="term" value="P:double-strand break repair"/>
    <property type="evidence" value="ECO:0007669"/>
    <property type="project" value="TreeGrafter"/>
</dbReference>
<comment type="function">
    <text evidence="16">In addition to polymerase activity, this DNA polymerase exhibits 5'-3' exonuclease activity.</text>
</comment>
<evidence type="ECO:0000256" key="16">
    <source>
        <dbReference type="RuleBase" id="RU004460"/>
    </source>
</evidence>
<keyword evidence="9 16" id="KW-0378">Hydrolase</keyword>
<evidence type="ECO:0000259" key="18">
    <source>
        <dbReference type="SMART" id="SM00475"/>
    </source>
</evidence>
<dbReference type="InterPro" id="IPR020046">
    <property type="entry name" value="5-3_exonucl_a-hlix_arch_N"/>
</dbReference>
<dbReference type="SUPFAM" id="SSF53098">
    <property type="entry name" value="Ribonuclease H-like"/>
    <property type="match status" value="1"/>
</dbReference>
<gene>
    <name evidence="16 20" type="primary">polA</name>
    <name evidence="20" type="ORF">PRVXH_002043</name>
</gene>
<dbReference type="Gene3D" id="3.40.50.1010">
    <property type="entry name" value="5'-nuclease"/>
    <property type="match status" value="1"/>
</dbReference>
<dbReference type="FunFam" id="1.10.150.20:FF:000003">
    <property type="entry name" value="DNA polymerase I"/>
    <property type="match status" value="1"/>
</dbReference>
<dbReference type="CDD" id="cd08637">
    <property type="entry name" value="DNA_pol_A_pol_I_C"/>
    <property type="match status" value="1"/>
</dbReference>
<evidence type="ECO:0000256" key="6">
    <source>
        <dbReference type="ARBA" id="ARBA00022705"/>
    </source>
</evidence>
<evidence type="ECO:0000256" key="1">
    <source>
        <dbReference type="ARBA" id="ARBA00007705"/>
    </source>
</evidence>
<keyword evidence="5 16" id="KW-0548">Nucleotidyltransferase</keyword>
<dbReference type="EC" id="2.7.7.7" evidence="2 15"/>
<keyword evidence="13 16" id="KW-0234">DNA repair</keyword>
<evidence type="ECO:0000256" key="2">
    <source>
        <dbReference type="ARBA" id="ARBA00012417"/>
    </source>
</evidence>
<comment type="similarity">
    <text evidence="1 16">Belongs to the DNA polymerase type-A family.</text>
</comment>
<dbReference type="GO" id="GO:0006261">
    <property type="term" value="P:DNA-templated DNA replication"/>
    <property type="evidence" value="ECO:0007669"/>
    <property type="project" value="UniProtKB-UniRule"/>
</dbReference>
<evidence type="ECO:0000256" key="3">
    <source>
        <dbReference type="ARBA" id="ARBA00020311"/>
    </source>
</evidence>
<dbReference type="InterPro" id="IPR036279">
    <property type="entry name" value="5-3_exonuclease_C_sf"/>
</dbReference>
<dbReference type="SUPFAM" id="SSF88723">
    <property type="entry name" value="PIN domain-like"/>
    <property type="match status" value="1"/>
</dbReference>
<dbReference type="InterPro" id="IPR018320">
    <property type="entry name" value="DNA_polymerase_1"/>
</dbReference>
<evidence type="ECO:0000313" key="20">
    <source>
        <dbReference type="EMBL" id="XCI28098.1"/>
    </source>
</evidence>
<dbReference type="GO" id="GO:0003677">
    <property type="term" value="F:DNA binding"/>
    <property type="evidence" value="ECO:0007669"/>
    <property type="project" value="UniProtKB-UniRule"/>
</dbReference>
<evidence type="ECO:0000256" key="17">
    <source>
        <dbReference type="SAM" id="Coils"/>
    </source>
</evidence>
<keyword evidence="12 16" id="KW-0238">DNA-binding</keyword>
<dbReference type="RefSeq" id="WP_353892675.1">
    <property type="nucleotide sequence ID" value="NZ_CP159485.1"/>
</dbReference>
<evidence type="ECO:0000256" key="12">
    <source>
        <dbReference type="ARBA" id="ARBA00023125"/>
    </source>
</evidence>
<evidence type="ECO:0000256" key="11">
    <source>
        <dbReference type="ARBA" id="ARBA00022932"/>
    </source>
</evidence>
<evidence type="ECO:0000256" key="10">
    <source>
        <dbReference type="ARBA" id="ARBA00022839"/>
    </source>
</evidence>
<comment type="subunit">
    <text evidence="16">Single-chain monomer with multiple functions.</text>
</comment>
<feature type="coiled-coil region" evidence="17">
    <location>
        <begin position="458"/>
        <end position="485"/>
    </location>
</feature>
<dbReference type="InterPro" id="IPR008918">
    <property type="entry name" value="HhH2"/>
</dbReference>
<dbReference type="InterPro" id="IPR029060">
    <property type="entry name" value="PIN-like_dom_sf"/>
</dbReference>
<dbReference type="Gene3D" id="3.30.70.370">
    <property type="match status" value="1"/>
</dbReference>
<evidence type="ECO:0000256" key="4">
    <source>
        <dbReference type="ARBA" id="ARBA00022679"/>
    </source>
</evidence>
<keyword evidence="17" id="KW-0175">Coiled coil</keyword>
<dbReference type="Pfam" id="PF02739">
    <property type="entry name" value="5_3_exonuc_N"/>
    <property type="match status" value="1"/>
</dbReference>
<keyword evidence="8 16" id="KW-0227">DNA damage</keyword>
<organism evidence="20">
    <name type="scientific">Proteinivorax hydrogeniformans</name>
    <dbReference type="NCBI Taxonomy" id="1826727"/>
    <lineage>
        <taxon>Bacteria</taxon>
        <taxon>Bacillati</taxon>
        <taxon>Bacillota</taxon>
        <taxon>Clostridia</taxon>
        <taxon>Eubacteriales</taxon>
        <taxon>Proteinivoracaceae</taxon>
        <taxon>Proteinivorax</taxon>
    </lineage>
</organism>
<dbReference type="SUPFAM" id="SSF56672">
    <property type="entry name" value="DNA/RNA polymerases"/>
    <property type="match status" value="1"/>
</dbReference>
<reference evidence="20" key="1">
    <citation type="journal article" date="2018" name="Antonie Van Leeuwenhoek">
        <title>Proteinivorax hydrogeniformans sp. nov., an anaerobic, haloalkaliphilic bacterium fermenting proteinaceous compounds with high hydrogen production.</title>
        <authorList>
            <person name="Boltyanskaya Y."/>
            <person name="Detkova E."/>
            <person name="Pimenov N."/>
            <person name="Kevbrin V."/>
        </authorList>
    </citation>
    <scope>NUCLEOTIDE SEQUENCE</scope>
    <source>
        <strain evidence="20">Z-710</strain>
    </source>
</reference>
<dbReference type="SMART" id="SM00482">
    <property type="entry name" value="POLAc"/>
    <property type="match status" value="1"/>
</dbReference>
<dbReference type="CDD" id="cd06140">
    <property type="entry name" value="DNA_polA_I_Bacillus_like_exo"/>
    <property type="match status" value="1"/>
</dbReference>
<sequence length="833" mass="95957">MKKLIVIDGNSLIYRAFFALPLLQTEGGRYTNGVFGFTTMLLKVLEDEKPDYMLVAFDKGKKTFRHDTYKEYKGHRPSTPDELREQFKTVKEMLELMNIKFYEAENYEADDIIGTVCEQAKEQKLKTTVVTGDKDILQLVDESVEVMLTRKGISNTERYNVEKFVEVYGISPTQFIDIKGLMGDSSDNIPGVPGVGEKTALKFIKKYKDIEGVYENVEECGGPKMREKLKANKDIAFISKELATIYKEVPIDFKFNDLNIGTFDVKLRDMFMELEFNSLLPRLNIETPQQQVKELEVKGNTSAKDLQDKKVAFWWTDSIIYVCDGEEVYKLEDEKQIKQFLCDESIDKICYDKKSALHKARDLGCEPKGLNFCTVIAAYLLKPEQKEYTMEFLSTNYSGNTAVCDDLPQNYSYALFNIAQSLKKELEEKNLWKLYLELELPLTEVLYTMEKKGVNIDKEHLAELKNEFSKRLADLEEKIYSYTDEKFNINSPKQLGKILFEELNLPVIKKTKTGYSTDVSVLEKLRTEHPIIEHLLEYRMVAKIKSTYLEGMEGLIGKSDGKIHTHFNQTITATGRLSSTEPNLQNIPIRVEEGRKVRKIFVPHQKDNILVSLDYSQIELRIMAHMSQDPVMIDGFKKDQDIHSRTAAEVFGVDLDNVTYEQRRNAKAVNFGIVYGISDYGLSQNLGISRKQAKEFIDRYFERYVGVKSFIEETVEKAKEKGYVTTLFNRRRYIPEINSRSFHRRSFAERTAVNTPIQGTAADIIKKAMVDIHKANLACDMLLQVHDDLVFEIDKSKADQVIPKIRTLMEQTIELDVALTVDVNKGNNWYNME</sequence>
<accession>A0AAU8HRI3</accession>
<dbReference type="Gene3D" id="3.30.420.10">
    <property type="entry name" value="Ribonuclease H-like superfamily/Ribonuclease H"/>
    <property type="match status" value="1"/>
</dbReference>
<evidence type="ECO:0000256" key="13">
    <source>
        <dbReference type="ARBA" id="ARBA00023204"/>
    </source>
</evidence>
<comment type="catalytic activity">
    <reaction evidence="14 16">
        <text>DNA(n) + a 2'-deoxyribonucleoside 5'-triphosphate = DNA(n+1) + diphosphate</text>
        <dbReference type="Rhea" id="RHEA:22508"/>
        <dbReference type="Rhea" id="RHEA-COMP:17339"/>
        <dbReference type="Rhea" id="RHEA-COMP:17340"/>
        <dbReference type="ChEBI" id="CHEBI:33019"/>
        <dbReference type="ChEBI" id="CHEBI:61560"/>
        <dbReference type="ChEBI" id="CHEBI:173112"/>
        <dbReference type="EC" id="2.7.7.7"/>
    </reaction>
</comment>
<protein>
    <recommendedName>
        <fullName evidence="3 15">DNA polymerase I</fullName>
        <ecNumber evidence="2 15">2.7.7.7</ecNumber>
    </recommendedName>
</protein>
<dbReference type="PROSITE" id="PS00447">
    <property type="entry name" value="DNA_POLYMERASE_A"/>
    <property type="match status" value="1"/>
</dbReference>
<dbReference type="InterPro" id="IPR020045">
    <property type="entry name" value="DNA_polI_H3TH"/>
</dbReference>
<dbReference type="Pfam" id="PF01367">
    <property type="entry name" value="5_3_exonuc"/>
    <property type="match status" value="1"/>
</dbReference>
<dbReference type="Gene3D" id="1.20.1060.10">
    <property type="entry name" value="Taq DNA Polymerase, Chain T, domain 4"/>
    <property type="match status" value="1"/>
</dbReference>
<dbReference type="PANTHER" id="PTHR10133">
    <property type="entry name" value="DNA POLYMERASE I"/>
    <property type="match status" value="1"/>
</dbReference>
<dbReference type="CDD" id="cd09898">
    <property type="entry name" value="H3TH_53EXO"/>
    <property type="match status" value="1"/>
</dbReference>
<keyword evidence="6 16" id="KW-0235">DNA replication</keyword>
<dbReference type="GO" id="GO:0008409">
    <property type="term" value="F:5'-3' exonuclease activity"/>
    <property type="evidence" value="ECO:0007669"/>
    <property type="project" value="UniProtKB-UniRule"/>
</dbReference>
<dbReference type="PRINTS" id="PR00868">
    <property type="entry name" value="DNAPOLI"/>
</dbReference>
<dbReference type="InterPro" id="IPR012337">
    <property type="entry name" value="RNaseH-like_sf"/>
</dbReference>
<dbReference type="EMBL" id="CP159485">
    <property type="protein sequence ID" value="XCI28098.1"/>
    <property type="molecule type" value="Genomic_DNA"/>
</dbReference>
<name>A0AAU8HRI3_9FIRM</name>
<dbReference type="NCBIfam" id="NF004397">
    <property type="entry name" value="PRK05755.1"/>
    <property type="match status" value="1"/>
</dbReference>
<feature type="domain" description="DNA-directed DNA polymerase family A palm" evidence="19">
    <location>
        <begin position="594"/>
        <end position="797"/>
    </location>
</feature>
<dbReference type="FunFam" id="1.10.150.20:FF:000002">
    <property type="entry name" value="DNA polymerase I"/>
    <property type="match status" value="1"/>
</dbReference>
<reference evidence="20" key="2">
    <citation type="submission" date="2024-06" db="EMBL/GenBank/DDBJ databases">
        <authorList>
            <person name="Petrova K.O."/>
            <person name="Toshchakov S.V."/>
            <person name="Boltjanskaja Y.V."/>
            <person name="Kevbrin V.V."/>
        </authorList>
    </citation>
    <scope>NUCLEOTIDE SEQUENCE</scope>
    <source>
        <strain evidence="20">Z-710</strain>
    </source>
</reference>
<feature type="domain" description="5'-3' exonuclease" evidence="18">
    <location>
        <begin position="2"/>
        <end position="261"/>
    </location>
</feature>
<keyword evidence="11 16" id="KW-0239">DNA-directed DNA polymerase</keyword>
<dbReference type="Pfam" id="PF22619">
    <property type="entry name" value="DNA_polI_exo1"/>
    <property type="match status" value="1"/>
</dbReference>
<keyword evidence="10 16" id="KW-0269">Exonuclease</keyword>
<dbReference type="InterPro" id="IPR054690">
    <property type="entry name" value="DNA_polI_exonuclease"/>
</dbReference>
<dbReference type="FunFam" id="1.20.1060.10:FF:000001">
    <property type="entry name" value="DNA polymerase I"/>
    <property type="match status" value="1"/>
</dbReference>
<dbReference type="FunFam" id="3.40.50.1010:FF:000001">
    <property type="entry name" value="DNA polymerase I"/>
    <property type="match status" value="1"/>
</dbReference>
<dbReference type="InterPro" id="IPR043502">
    <property type="entry name" value="DNA/RNA_pol_sf"/>
</dbReference>
<proteinExistence type="inferred from homology"/>
<keyword evidence="4 16" id="KW-0808">Transferase</keyword>
<dbReference type="InterPro" id="IPR001098">
    <property type="entry name" value="DNA-dir_DNA_pol_A_palm_dom"/>
</dbReference>
<evidence type="ECO:0000256" key="15">
    <source>
        <dbReference type="NCBIfam" id="TIGR00593"/>
    </source>
</evidence>
<evidence type="ECO:0000256" key="9">
    <source>
        <dbReference type="ARBA" id="ARBA00022801"/>
    </source>
</evidence>
<dbReference type="Pfam" id="PF00476">
    <property type="entry name" value="DNA_pol_A"/>
    <property type="match status" value="1"/>
</dbReference>
<dbReference type="InterPro" id="IPR019760">
    <property type="entry name" value="DNA-dir_DNA_pol_A_CS"/>
</dbReference>
<dbReference type="InterPro" id="IPR036397">
    <property type="entry name" value="RNaseH_sf"/>
</dbReference>
<evidence type="ECO:0000256" key="8">
    <source>
        <dbReference type="ARBA" id="ARBA00022763"/>
    </source>
</evidence>
<dbReference type="NCBIfam" id="TIGR00593">
    <property type="entry name" value="pola"/>
    <property type="match status" value="1"/>
</dbReference>
<dbReference type="PANTHER" id="PTHR10133:SF27">
    <property type="entry name" value="DNA POLYMERASE NU"/>
    <property type="match status" value="1"/>
</dbReference>
<dbReference type="SMART" id="SM00475">
    <property type="entry name" value="53EXOc"/>
    <property type="match status" value="1"/>
</dbReference>
<dbReference type="AlphaFoldDB" id="A0AAU8HRI3"/>
<dbReference type="CDD" id="cd09859">
    <property type="entry name" value="PIN_53EXO"/>
    <property type="match status" value="1"/>
</dbReference>
<dbReference type="Gene3D" id="1.10.150.20">
    <property type="entry name" value="5' to 3' exonuclease, C-terminal subdomain"/>
    <property type="match status" value="2"/>
</dbReference>
<evidence type="ECO:0000259" key="19">
    <source>
        <dbReference type="SMART" id="SM00482"/>
    </source>
</evidence>
<dbReference type="InterPro" id="IPR002421">
    <property type="entry name" value="5-3_exonuclease"/>
</dbReference>
<dbReference type="SUPFAM" id="SSF47807">
    <property type="entry name" value="5' to 3' exonuclease, C-terminal subdomain"/>
    <property type="match status" value="1"/>
</dbReference>
<dbReference type="SMART" id="SM00279">
    <property type="entry name" value="HhH2"/>
    <property type="match status" value="1"/>
</dbReference>
<evidence type="ECO:0000256" key="7">
    <source>
        <dbReference type="ARBA" id="ARBA00022722"/>
    </source>
</evidence>
<dbReference type="InterPro" id="IPR002298">
    <property type="entry name" value="DNA_polymerase_A"/>
</dbReference>
<evidence type="ECO:0000256" key="14">
    <source>
        <dbReference type="ARBA" id="ARBA00049244"/>
    </source>
</evidence>
<evidence type="ECO:0000256" key="5">
    <source>
        <dbReference type="ARBA" id="ARBA00022695"/>
    </source>
</evidence>